<sequence>MSDGEQVPLDGNADGDNQQQVQIANEDQGQVGVIMAMFGTITEFVEENEDWTEYVERLGHFFLANGIIDEAKQRSILLSVCGAKTYKLMRNLATPRRPGEIPFGDLVALVQTHHNPKPSVIVQRFKFNCHFRKTGQSVANFVAELRELSEHCEFGAMLEDMLRDRLVCGINEDSIQRRLLGEATLTFKRALELSQGMEMAASNVKNIQKANSESCAVHQVTKEAAGKRGKAVECFRCGGTHYGNNCKFMETVCHNCNKKGHLAKKCRGPRSKPEGGRTGLGKFTAPKPQSAAHHLESTEEEDEHCSYNMFNVREPRAEPIYATVEVDGKQMRMEVDTGASASVISEETYKQKWGSRQVSALTPAGIRLRTYTGETIPLLGALEVNIAYNSQEARARLLVVKGNGPSLLGRDWLNKIQLSWGEIKHTRVTEDVIQKYPEIFKEELGTLQGTTVKLFVDPQAEPRFFKPRTVPYAMKKKVEDELERLQEANVITPVQFSRWAAPIVPVLKSDGTVRICGDYKLTINRASKLDAYPLPRVEDLFATLAGGKTFSKLDMSHAYQQLLLDEDSKEYVTVNTHKGLFRYNRLVFGVASSPAIFQRTMDNLLQGIPHVAVYLDDILVTGETEEEHLHHLDQVLKRFSEAGLRLKRSKCTFQAQSVTYLGHKITAQGLCPVEDKVRAIKDAPNPKNGSELRSFLGMVNYYGKFLPELSTVLAPLYQLLHKDCKWKWGPAQEKAFKEVKALLQSAQLLVHFDQDKEIILSCDASPYGVGAVLSHQMEDGSERPIGFASRTLTSAEKGYSQLDKEGLAIVFAVKRFHQYLYGSHFTICTDHKPLMSLFSESRCIPPMASARLQRWALTLSAYQYTIVYRAGKDNANADALSRLPLPEMPATTVVPPETIFLMERLSNSPVNANQIKQWTDRDPILSQVKRFLMQGWPPVIEDDGLGPYAKRKTELSVQDGCILWGSRVVVPPPGRAQVMDEVHEAHPGASRMKSLARSYIWWPNMDQEVEDKVKSCSECQINQKMAPPAPLHLWEWPDHPWSRLHIDFAGPFMGHMFLVMVDAHSKWLEAHIMSNITATTTIEKLRQVFSTHGLPDSLVSDNATTFTCDLFQEFMRRNGIRHVRSAPFHPASNGLAERAVQTLKEGLKRMTGGTITTKLSRFLFQYRITPQTTTGQAPAVMLMGRRPKAHLDLLRPNIRARVERKQEKQKERHDHHARERQLKPNDTVYIRNFTSSQRWLPGIILSQSGPVSFVVKLTDGRVMRRHQDHLRLRYDKDKTMFSDGTAVGGSIQVEIPQETASEEQGHSVVPAEGDGHSLTNTQPAPVPSDPAPLGHALPVSRSTPGVLRRSQRSHKPPEKTNSVVETERLVVLVFVWSSRPS</sequence>
<dbReference type="PROSITE" id="PS50878">
    <property type="entry name" value="RT_POL"/>
    <property type="match status" value="1"/>
</dbReference>
<dbReference type="OMA" id="HANRIDN"/>
<dbReference type="Gene3D" id="1.10.340.70">
    <property type="match status" value="1"/>
</dbReference>
<dbReference type="GO" id="GO:0003964">
    <property type="term" value="F:RNA-directed DNA polymerase activity"/>
    <property type="evidence" value="ECO:0007669"/>
    <property type="project" value="UniProtKB-KW"/>
</dbReference>
<evidence type="ECO:0000256" key="9">
    <source>
        <dbReference type="ARBA" id="ARBA00022918"/>
    </source>
</evidence>
<dbReference type="InterPro" id="IPR001584">
    <property type="entry name" value="Integrase_cat-core"/>
</dbReference>
<dbReference type="Pfam" id="PF17917">
    <property type="entry name" value="RT_RNaseH"/>
    <property type="match status" value="1"/>
</dbReference>
<dbReference type="InParanoid" id="A0A674CBA2"/>
<evidence type="ECO:0000256" key="12">
    <source>
        <dbReference type="SAM" id="MobiDB-lite"/>
    </source>
</evidence>
<dbReference type="InterPro" id="IPR036397">
    <property type="entry name" value="RNaseH_sf"/>
</dbReference>
<evidence type="ECO:0000313" key="18">
    <source>
        <dbReference type="Proteomes" id="UP000472277"/>
    </source>
</evidence>
<dbReference type="PROSITE" id="PS50994">
    <property type="entry name" value="INTEGRASE"/>
    <property type="match status" value="1"/>
</dbReference>
<dbReference type="GO" id="GO:0004523">
    <property type="term" value="F:RNA-DNA hybrid ribonuclease activity"/>
    <property type="evidence" value="ECO:0007669"/>
    <property type="project" value="UniProtKB-EC"/>
</dbReference>
<keyword evidence="4" id="KW-0808">Transferase</keyword>
<dbReference type="GO" id="GO:0008270">
    <property type="term" value="F:zinc ion binding"/>
    <property type="evidence" value="ECO:0007669"/>
    <property type="project" value="UniProtKB-KW"/>
</dbReference>
<dbReference type="Pfam" id="PF00077">
    <property type="entry name" value="RVP"/>
    <property type="match status" value="1"/>
</dbReference>
<keyword evidence="9" id="KW-0695">RNA-directed DNA polymerase</keyword>
<dbReference type="Gene3D" id="3.10.20.370">
    <property type="match status" value="1"/>
</dbReference>
<dbReference type="InterPro" id="IPR001878">
    <property type="entry name" value="Znf_CCHC"/>
</dbReference>
<dbReference type="InterPro" id="IPR021109">
    <property type="entry name" value="Peptidase_aspartic_dom_sf"/>
</dbReference>
<dbReference type="EC" id="3.1.26.4" evidence="2"/>
<dbReference type="PANTHER" id="PTHR37984:SF13">
    <property type="entry name" value="RIBONUCLEASE H"/>
    <property type="match status" value="1"/>
</dbReference>
<feature type="domain" description="Integrase catalytic" evidence="16">
    <location>
        <begin position="1036"/>
        <end position="1195"/>
    </location>
</feature>
<evidence type="ECO:0000256" key="10">
    <source>
        <dbReference type="ARBA" id="ARBA00039658"/>
    </source>
</evidence>
<dbReference type="PROSITE" id="PS50175">
    <property type="entry name" value="ASP_PROT_RETROV"/>
    <property type="match status" value="1"/>
</dbReference>
<evidence type="ECO:0000259" key="15">
    <source>
        <dbReference type="PROSITE" id="PS50878"/>
    </source>
</evidence>
<comment type="similarity">
    <text evidence="1">Belongs to the beta type-B retroviral polymerase family. HERV class-II K(HML-2) pol subfamily.</text>
</comment>
<keyword evidence="7" id="KW-0255">Endonuclease</keyword>
<dbReference type="InterPro" id="IPR043502">
    <property type="entry name" value="DNA/RNA_pol_sf"/>
</dbReference>
<dbReference type="Gene3D" id="4.10.60.10">
    <property type="entry name" value="Zinc finger, CCHC-type"/>
    <property type="match status" value="1"/>
</dbReference>
<dbReference type="EC" id="2.7.7.49" evidence="3"/>
<feature type="domain" description="CCHC-type" evidence="13">
    <location>
        <begin position="253"/>
        <end position="267"/>
    </location>
</feature>
<dbReference type="Pfam" id="PF00078">
    <property type="entry name" value="RVT_1"/>
    <property type="match status" value="1"/>
</dbReference>
<evidence type="ECO:0000256" key="2">
    <source>
        <dbReference type="ARBA" id="ARBA00012180"/>
    </source>
</evidence>
<protein>
    <recommendedName>
        <fullName evidence="10">Gypsy retrotransposon integrase-like protein 1</fullName>
        <ecNumber evidence="3">2.7.7.49</ecNumber>
        <ecNumber evidence="2">3.1.26.4</ecNumber>
    </recommendedName>
</protein>
<dbReference type="SUPFAM" id="SSF50630">
    <property type="entry name" value="Acid proteases"/>
    <property type="match status" value="1"/>
</dbReference>
<evidence type="ECO:0000256" key="11">
    <source>
        <dbReference type="PROSITE-ProRule" id="PRU00047"/>
    </source>
</evidence>
<dbReference type="InterPro" id="IPR000477">
    <property type="entry name" value="RT_dom"/>
</dbReference>
<dbReference type="InterPro" id="IPR041373">
    <property type="entry name" value="RT_RNaseH"/>
</dbReference>
<dbReference type="SUPFAM" id="SSF53098">
    <property type="entry name" value="Ribonuclease H-like"/>
    <property type="match status" value="1"/>
</dbReference>
<dbReference type="InterPro" id="IPR001995">
    <property type="entry name" value="Peptidase_A2_cat"/>
</dbReference>
<dbReference type="Proteomes" id="UP000472277">
    <property type="component" value="Chromosome 17"/>
</dbReference>
<dbReference type="FunFam" id="3.30.420.10:FF:000063">
    <property type="entry name" value="Retrovirus-related Pol polyprotein from transposon 297-like Protein"/>
    <property type="match status" value="1"/>
</dbReference>
<dbReference type="Ensembl" id="ENSSTUT00000086112.1">
    <property type="protein sequence ID" value="ENSSTUP00000080892.1"/>
    <property type="gene ID" value="ENSSTUG00000035681.1"/>
</dbReference>
<evidence type="ECO:0000259" key="13">
    <source>
        <dbReference type="PROSITE" id="PS50158"/>
    </source>
</evidence>
<dbReference type="InterPro" id="IPR036875">
    <property type="entry name" value="Znf_CCHC_sf"/>
</dbReference>
<dbReference type="CDD" id="cd01647">
    <property type="entry name" value="RT_LTR"/>
    <property type="match status" value="1"/>
</dbReference>
<keyword evidence="6" id="KW-0540">Nuclease</keyword>
<dbReference type="FunFam" id="3.10.20.370:FF:000001">
    <property type="entry name" value="Retrovirus-related Pol polyprotein from transposon 17.6-like protein"/>
    <property type="match status" value="1"/>
</dbReference>
<keyword evidence="11" id="KW-0863">Zinc-finger</keyword>
<dbReference type="Gene3D" id="3.30.420.10">
    <property type="entry name" value="Ribonuclease H-like superfamily/Ribonuclease H"/>
    <property type="match status" value="1"/>
</dbReference>
<dbReference type="PANTHER" id="PTHR37984">
    <property type="entry name" value="PROTEIN CBG26694"/>
    <property type="match status" value="1"/>
</dbReference>
<feature type="region of interest" description="Disordered" evidence="12">
    <location>
        <begin position="1203"/>
        <end position="1223"/>
    </location>
</feature>
<dbReference type="CDD" id="cd09274">
    <property type="entry name" value="RNase_HI_RT_Ty3"/>
    <property type="match status" value="1"/>
</dbReference>
<evidence type="ECO:0000256" key="5">
    <source>
        <dbReference type="ARBA" id="ARBA00022695"/>
    </source>
</evidence>
<dbReference type="Pfam" id="PF00665">
    <property type="entry name" value="rve"/>
    <property type="match status" value="1"/>
</dbReference>
<dbReference type="GO" id="GO:0003676">
    <property type="term" value="F:nucleic acid binding"/>
    <property type="evidence" value="ECO:0007669"/>
    <property type="project" value="InterPro"/>
</dbReference>
<dbReference type="GO" id="GO:0015074">
    <property type="term" value="P:DNA integration"/>
    <property type="evidence" value="ECO:0007669"/>
    <property type="project" value="InterPro"/>
</dbReference>
<dbReference type="Gene3D" id="3.10.10.10">
    <property type="entry name" value="HIV Type 1 Reverse Transcriptase, subunit A, domain 1"/>
    <property type="match status" value="1"/>
</dbReference>
<evidence type="ECO:0000256" key="3">
    <source>
        <dbReference type="ARBA" id="ARBA00012493"/>
    </source>
</evidence>
<dbReference type="InterPro" id="IPR041588">
    <property type="entry name" value="Integrase_H2C2"/>
</dbReference>
<feature type="domain" description="Reverse transcriptase" evidence="15">
    <location>
        <begin position="487"/>
        <end position="665"/>
    </location>
</feature>
<keyword evidence="11" id="KW-0479">Metal-binding</keyword>
<evidence type="ECO:0000256" key="8">
    <source>
        <dbReference type="ARBA" id="ARBA00022801"/>
    </source>
</evidence>
<evidence type="ECO:0000313" key="17">
    <source>
        <dbReference type="Ensembl" id="ENSSTUP00000080892.1"/>
    </source>
</evidence>
<dbReference type="SUPFAM" id="SSF56672">
    <property type="entry name" value="DNA/RNA polymerases"/>
    <property type="match status" value="1"/>
</dbReference>
<organism evidence="17 18">
    <name type="scientific">Salmo trutta</name>
    <name type="common">Brown trout</name>
    <dbReference type="NCBI Taxonomy" id="8032"/>
    <lineage>
        <taxon>Eukaryota</taxon>
        <taxon>Metazoa</taxon>
        <taxon>Chordata</taxon>
        <taxon>Craniata</taxon>
        <taxon>Vertebrata</taxon>
        <taxon>Euteleostomi</taxon>
        <taxon>Actinopterygii</taxon>
        <taxon>Neopterygii</taxon>
        <taxon>Teleostei</taxon>
        <taxon>Protacanthopterygii</taxon>
        <taxon>Salmoniformes</taxon>
        <taxon>Salmonidae</taxon>
        <taxon>Salmoninae</taxon>
        <taxon>Salmo</taxon>
    </lineage>
</organism>
<name>A0A674CBA2_SALTR</name>
<feature type="region of interest" description="Disordered" evidence="12">
    <location>
        <begin position="264"/>
        <end position="304"/>
    </location>
</feature>
<dbReference type="InterPro" id="IPR043128">
    <property type="entry name" value="Rev_trsase/Diguanyl_cyclase"/>
</dbReference>
<feature type="domain" description="Peptidase A2" evidence="14">
    <location>
        <begin position="331"/>
        <end position="412"/>
    </location>
</feature>
<dbReference type="GO" id="GO:0004190">
    <property type="term" value="F:aspartic-type endopeptidase activity"/>
    <property type="evidence" value="ECO:0007669"/>
    <property type="project" value="InterPro"/>
</dbReference>
<evidence type="ECO:0000256" key="7">
    <source>
        <dbReference type="ARBA" id="ARBA00022759"/>
    </source>
</evidence>
<keyword evidence="5" id="KW-0548">Nucleotidyltransferase</keyword>
<evidence type="ECO:0000256" key="6">
    <source>
        <dbReference type="ARBA" id="ARBA00022722"/>
    </source>
</evidence>
<dbReference type="Gene3D" id="2.40.70.10">
    <property type="entry name" value="Acid Proteases"/>
    <property type="match status" value="1"/>
</dbReference>
<dbReference type="SMART" id="SM00343">
    <property type="entry name" value="ZnF_C2HC"/>
    <property type="match status" value="2"/>
</dbReference>
<dbReference type="InterPro" id="IPR050951">
    <property type="entry name" value="Retrovirus_Pol_polyprotein"/>
</dbReference>
<dbReference type="InterPro" id="IPR012337">
    <property type="entry name" value="RNaseH-like_sf"/>
</dbReference>
<reference evidence="17" key="1">
    <citation type="submission" date="2025-08" db="UniProtKB">
        <authorList>
            <consortium name="Ensembl"/>
        </authorList>
    </citation>
    <scope>IDENTIFICATION</scope>
</reference>
<dbReference type="Pfam" id="PF17921">
    <property type="entry name" value="Integrase_H2C2"/>
    <property type="match status" value="1"/>
</dbReference>
<evidence type="ECO:0000256" key="1">
    <source>
        <dbReference type="ARBA" id="ARBA00010879"/>
    </source>
</evidence>
<dbReference type="FunFam" id="3.30.70.270:FF:000026">
    <property type="entry name" value="Transposon Ty3-G Gag-Pol polyprotein"/>
    <property type="match status" value="1"/>
</dbReference>
<keyword evidence="18" id="KW-1185">Reference proteome</keyword>
<evidence type="ECO:0000259" key="16">
    <source>
        <dbReference type="PROSITE" id="PS50994"/>
    </source>
</evidence>
<reference evidence="17" key="2">
    <citation type="submission" date="2025-09" db="UniProtKB">
        <authorList>
            <consortium name="Ensembl"/>
        </authorList>
    </citation>
    <scope>IDENTIFICATION</scope>
</reference>
<dbReference type="FunFam" id="1.10.340.70:FF:000003">
    <property type="entry name" value="Protein CBG25708"/>
    <property type="match status" value="1"/>
</dbReference>
<keyword evidence="11" id="KW-0862">Zinc</keyword>
<dbReference type="GeneTree" id="ENSGT00940000166838"/>
<evidence type="ECO:0000256" key="4">
    <source>
        <dbReference type="ARBA" id="ARBA00022679"/>
    </source>
</evidence>
<feature type="region of interest" description="Disordered" evidence="12">
    <location>
        <begin position="1298"/>
        <end position="1362"/>
    </location>
</feature>
<dbReference type="GO" id="GO:0006508">
    <property type="term" value="P:proteolysis"/>
    <property type="evidence" value="ECO:0007669"/>
    <property type="project" value="InterPro"/>
</dbReference>
<dbReference type="PROSITE" id="PS50158">
    <property type="entry name" value="ZF_CCHC"/>
    <property type="match status" value="1"/>
</dbReference>
<dbReference type="InterPro" id="IPR018061">
    <property type="entry name" value="Retropepsins"/>
</dbReference>
<accession>A0A674CBA2</accession>
<keyword evidence="8" id="KW-0378">Hydrolase</keyword>
<dbReference type="Gene3D" id="3.30.70.270">
    <property type="match status" value="2"/>
</dbReference>
<dbReference type="SUPFAM" id="SSF57756">
    <property type="entry name" value="Retrovirus zinc finger-like domains"/>
    <property type="match status" value="1"/>
</dbReference>
<evidence type="ECO:0000259" key="14">
    <source>
        <dbReference type="PROSITE" id="PS50175"/>
    </source>
</evidence>
<proteinExistence type="inferred from homology"/>